<accession>A0A9X4MRV0</accession>
<dbReference type="RefSeq" id="WP_238139867.1">
    <property type="nucleotide sequence ID" value="NZ_JAAVJV010000004.1"/>
</dbReference>
<gene>
    <name evidence="2" type="ORF">NOL11_07000</name>
</gene>
<name>A0A9X4MRV0_STRSU</name>
<comment type="caution">
    <text evidence="2">The sequence shown here is derived from an EMBL/GenBank/DDBJ whole genome shotgun (WGS) entry which is preliminary data.</text>
</comment>
<sequence>MDEIADREKQILLLQEQKENLENLLQQIEEKLQNL</sequence>
<dbReference type="AlphaFoldDB" id="A0A9X4MRV0"/>
<keyword evidence="1" id="KW-0175">Coiled coil</keyword>
<reference evidence="2" key="1">
    <citation type="submission" date="2022-07" db="EMBL/GenBank/DDBJ databases">
        <title>Whole Genome Sequencing of Streptococcus suis.</title>
        <authorList>
            <person name="Dai X."/>
            <person name="Huang J."/>
            <person name="Wang L."/>
        </authorList>
    </citation>
    <scope>NUCLEOTIDE SEQUENCE</scope>
    <source>
        <strain evidence="2">HDJ11</strain>
    </source>
</reference>
<feature type="coiled-coil region" evidence="1">
    <location>
        <begin position="4"/>
        <end position="34"/>
    </location>
</feature>
<evidence type="ECO:0000256" key="1">
    <source>
        <dbReference type="SAM" id="Coils"/>
    </source>
</evidence>
<dbReference type="EMBL" id="JANFMI010000024">
    <property type="protein sequence ID" value="MDG4516710.1"/>
    <property type="molecule type" value="Genomic_DNA"/>
</dbReference>
<evidence type="ECO:0000313" key="2">
    <source>
        <dbReference type="EMBL" id="MDG4516710.1"/>
    </source>
</evidence>
<evidence type="ECO:0000313" key="3">
    <source>
        <dbReference type="Proteomes" id="UP001152877"/>
    </source>
</evidence>
<dbReference type="Proteomes" id="UP001152877">
    <property type="component" value="Unassembled WGS sequence"/>
</dbReference>
<organism evidence="2 3">
    <name type="scientific">Streptococcus suis</name>
    <dbReference type="NCBI Taxonomy" id="1307"/>
    <lineage>
        <taxon>Bacteria</taxon>
        <taxon>Bacillati</taxon>
        <taxon>Bacillota</taxon>
        <taxon>Bacilli</taxon>
        <taxon>Lactobacillales</taxon>
        <taxon>Streptococcaceae</taxon>
        <taxon>Streptococcus</taxon>
    </lineage>
</organism>
<protein>
    <submittedName>
        <fullName evidence="2">DUF5320 domain-containing protein</fullName>
    </submittedName>
</protein>
<proteinExistence type="predicted"/>